<protein>
    <recommendedName>
        <fullName evidence="3">DUF3795 domain-containing protein</fullName>
    </recommendedName>
</protein>
<evidence type="ECO:0008006" key="3">
    <source>
        <dbReference type="Google" id="ProtNLM"/>
    </source>
</evidence>
<name>A0A2M6WVY9_9BACT</name>
<evidence type="ECO:0000313" key="2">
    <source>
        <dbReference type="Proteomes" id="UP000230481"/>
    </source>
</evidence>
<accession>A0A2M6WVY9</accession>
<gene>
    <name evidence="1" type="ORF">COT82_00325</name>
</gene>
<dbReference type="Proteomes" id="UP000230481">
    <property type="component" value="Unassembled WGS sequence"/>
</dbReference>
<proteinExistence type="predicted"/>
<dbReference type="EMBL" id="PFAA01000009">
    <property type="protein sequence ID" value="PIT96965.1"/>
    <property type="molecule type" value="Genomic_DNA"/>
</dbReference>
<evidence type="ECO:0000313" key="1">
    <source>
        <dbReference type="EMBL" id="PIT96965.1"/>
    </source>
</evidence>
<sequence>MNSKLIAPCGMNCGICIGHLRDKNKCLGCRGIDENKPDGCRKCIIKSCPILKENKMLFCSDKCEKFPCTRLKNLDKRYRTNYRMSMLENLENIKKTGIKKFVKSEQKRWKCPKCGELLCVHRDACLKCGEKR</sequence>
<organism evidence="1 2">
    <name type="scientific">Candidatus Campbellbacteria bacterium CG10_big_fil_rev_8_21_14_0_10_35_52</name>
    <dbReference type="NCBI Taxonomy" id="1974527"/>
    <lineage>
        <taxon>Bacteria</taxon>
        <taxon>Candidatus Campbelliibacteriota</taxon>
    </lineage>
</organism>
<dbReference type="AlphaFoldDB" id="A0A2M6WVY9"/>
<comment type="caution">
    <text evidence="1">The sequence shown here is derived from an EMBL/GenBank/DDBJ whole genome shotgun (WGS) entry which is preliminary data.</text>
</comment>
<reference evidence="2" key="1">
    <citation type="submission" date="2017-09" db="EMBL/GenBank/DDBJ databases">
        <title>Depth-based differentiation of microbial function through sediment-hosted aquifers and enrichment of novel symbionts in the deep terrestrial subsurface.</title>
        <authorList>
            <person name="Probst A.J."/>
            <person name="Ladd B."/>
            <person name="Jarett J.K."/>
            <person name="Geller-Mcgrath D.E."/>
            <person name="Sieber C.M.K."/>
            <person name="Emerson J.B."/>
            <person name="Anantharaman K."/>
            <person name="Thomas B.C."/>
            <person name="Malmstrom R."/>
            <person name="Stieglmeier M."/>
            <person name="Klingl A."/>
            <person name="Woyke T."/>
            <person name="Ryan C.M."/>
            <person name="Banfield J.F."/>
        </authorList>
    </citation>
    <scope>NUCLEOTIDE SEQUENCE [LARGE SCALE GENOMIC DNA]</scope>
</reference>